<evidence type="ECO:0008006" key="2">
    <source>
        <dbReference type="Google" id="ProtNLM"/>
    </source>
</evidence>
<proteinExistence type="predicted"/>
<evidence type="ECO:0000313" key="1">
    <source>
        <dbReference type="EMBL" id="CAA9263419.1"/>
    </source>
</evidence>
<dbReference type="AlphaFoldDB" id="A0A6J4IWB9"/>
<sequence length="476" mass="50520">MSFLRRPVVLMVLGFVFLALGGIAFASRDTKKVDSADATRCEFPPCRASANPVPARGYEGAYVAADPADPDHVVVSDANVLETRCGFHTTFDRGKDWIDGFYDLPPGYTGCRINGPSGGHVASGSVAMGSGGKVYSVFGSAHADDERRESVLVATSNDGGRSFGPAKVAIRPTAPEIGLGRPLMTVVPGNNGPDTVLLSAWTCHPAAQPGAAGGTQCDGAIFARSDDGGQTYSDPVVVNDPPAGQNPSQPAMDRDGVVYMTFQRRFSDGPVELYLAKSTDGGKTFAHSVLDRQIQIGQQYDPAKLIADPLTGNLYTVWADSRTGRFQIFFRKSLDKGVSWGERSVLLAPDRAATGASRSPSMSLAPNGRIDIVYYHTSPDPEAQVFDEVYWTYSTDAGENFIARQVNEAPIDRGKGYSGPLGALGQLGNHYPPGVASVDAAAYVVWSDTREANPVTNSQDVLLRRMPVLGAGALPP</sequence>
<dbReference type="InterPro" id="IPR036278">
    <property type="entry name" value="Sialidase_sf"/>
</dbReference>
<name>A0A6J4IWB9_9ACTN</name>
<gene>
    <name evidence="1" type="ORF">AVDCRST_MAG10-2880</name>
</gene>
<dbReference type="EMBL" id="CADCTB010000177">
    <property type="protein sequence ID" value="CAA9263419.1"/>
    <property type="molecule type" value="Genomic_DNA"/>
</dbReference>
<dbReference type="CDD" id="cd15482">
    <property type="entry name" value="Sialidase_non-viral"/>
    <property type="match status" value="1"/>
</dbReference>
<organism evidence="1">
    <name type="scientific">uncultured Acidimicrobiales bacterium</name>
    <dbReference type="NCBI Taxonomy" id="310071"/>
    <lineage>
        <taxon>Bacteria</taxon>
        <taxon>Bacillati</taxon>
        <taxon>Actinomycetota</taxon>
        <taxon>Acidimicrobiia</taxon>
        <taxon>Acidimicrobiales</taxon>
        <taxon>environmental samples</taxon>
    </lineage>
</organism>
<dbReference type="SUPFAM" id="SSF50939">
    <property type="entry name" value="Sialidases"/>
    <property type="match status" value="2"/>
</dbReference>
<protein>
    <recommendedName>
        <fullName evidence="2">Exo-alpha-sialidase</fullName>
    </recommendedName>
</protein>
<dbReference type="Gene3D" id="2.120.10.10">
    <property type="match status" value="2"/>
</dbReference>
<accession>A0A6J4IWB9</accession>
<reference evidence="1" key="1">
    <citation type="submission" date="2020-02" db="EMBL/GenBank/DDBJ databases">
        <authorList>
            <person name="Meier V. D."/>
        </authorList>
    </citation>
    <scope>NUCLEOTIDE SEQUENCE</scope>
    <source>
        <strain evidence="1">AVDCRST_MAG10</strain>
    </source>
</reference>